<dbReference type="InterPro" id="IPR004776">
    <property type="entry name" value="Mem_transp_PIN-like"/>
</dbReference>
<evidence type="ECO:0000313" key="8">
    <source>
        <dbReference type="Proteomes" id="UP001164286"/>
    </source>
</evidence>
<keyword evidence="3 6" id="KW-1133">Transmembrane helix</keyword>
<gene>
    <name evidence="7" type="ORF">MKK02DRAFT_44225</name>
</gene>
<feature type="compositionally biased region" description="Acidic residues" evidence="5">
    <location>
        <begin position="330"/>
        <end position="348"/>
    </location>
</feature>
<dbReference type="Proteomes" id="UP001164286">
    <property type="component" value="Unassembled WGS sequence"/>
</dbReference>
<reference evidence="7" key="1">
    <citation type="journal article" date="2022" name="G3 (Bethesda)">
        <title>High quality genome of the basidiomycete yeast Dioszegia hungarica PDD-24b-2 isolated from cloud water.</title>
        <authorList>
            <person name="Jarrige D."/>
            <person name="Haridas S."/>
            <person name="Bleykasten-Grosshans C."/>
            <person name="Joly M."/>
            <person name="Nadalig T."/>
            <person name="Sancelme M."/>
            <person name="Vuilleumier S."/>
            <person name="Grigoriev I.V."/>
            <person name="Amato P."/>
            <person name="Bringel F."/>
        </authorList>
    </citation>
    <scope>NUCLEOTIDE SEQUENCE</scope>
    <source>
        <strain evidence="7">PDD-24b-2</strain>
    </source>
</reference>
<evidence type="ECO:0000256" key="3">
    <source>
        <dbReference type="ARBA" id="ARBA00022989"/>
    </source>
</evidence>
<evidence type="ECO:0000256" key="6">
    <source>
        <dbReference type="SAM" id="Phobius"/>
    </source>
</evidence>
<feature type="transmembrane region" description="Helical" evidence="6">
    <location>
        <begin position="491"/>
        <end position="515"/>
    </location>
</feature>
<feature type="transmembrane region" description="Helical" evidence="6">
    <location>
        <begin position="151"/>
        <end position="169"/>
    </location>
</feature>
<sequence>MSSEVPVGTLLITVFNSIVEVFILCVAGYVLSRAGVTDKATQRKLNIINVSLFTPALLFSKVAYSLTPSKLKEMWIIPLGFVIVTGTSALVAWILSKMFRLKKSQTAFAMCAAMFQNSNSLPIALIQSLVVEVPGLKWGRDDTKDQMLGRALTYLVLYSTLGMMFRWSWGVKLLSQADDEAEEIKEVPVPQPGASTIAAPNQVLSPDELPHPGARETDPFFTTTKALSQDEEDEQRNPTRHMSRGTGRSASEGNSYDLPAPVSATSAHSMHPVRRESSLSEARLRRPTNNSRTRSQSQSSTHRKPLTRSESGREFWGLPQFPKRDRILLEEDSSDEDIDEEDEEEDPEWGNNTPLSLRRRKSGSDTTSRIKVVGKKTKTWLKSALASVNAFMTVPMYAALLSIFIAMIPPLQAAMAKLKPVEQAIRSAGSCSIPVTLVVLGAFFYTPPPHPSATGTLPTIPEVQEGYLTRQMRKLRHFELGNPDYPGENRAVFVAVISRMIITPLILLPGVALLAKYDLFEAAEDPVFVLAAVLLISSPPALTLAQITQAASGDAFERLISKTISWSYAVLTPPLTLVYVVIGLVFGRL</sequence>
<feature type="transmembrane region" description="Helical" evidence="6">
    <location>
        <begin position="44"/>
        <end position="63"/>
    </location>
</feature>
<dbReference type="GO" id="GO:0016020">
    <property type="term" value="C:membrane"/>
    <property type="evidence" value="ECO:0007669"/>
    <property type="project" value="UniProtKB-SubCell"/>
</dbReference>
<dbReference type="PANTHER" id="PTHR31794:SF2">
    <property type="entry name" value="AUXIN EFFLUX TRANSPORTER FAMILY PROTEIN (EUROFUNG)"/>
    <property type="match status" value="1"/>
</dbReference>
<organism evidence="7 8">
    <name type="scientific">Dioszegia hungarica</name>
    <dbReference type="NCBI Taxonomy" id="4972"/>
    <lineage>
        <taxon>Eukaryota</taxon>
        <taxon>Fungi</taxon>
        <taxon>Dikarya</taxon>
        <taxon>Basidiomycota</taxon>
        <taxon>Agaricomycotina</taxon>
        <taxon>Tremellomycetes</taxon>
        <taxon>Tremellales</taxon>
        <taxon>Bulleribasidiaceae</taxon>
        <taxon>Dioszegia</taxon>
    </lineage>
</organism>
<feature type="transmembrane region" description="Helical" evidence="6">
    <location>
        <begin position="12"/>
        <end position="32"/>
    </location>
</feature>
<comment type="subcellular location">
    <subcellularLocation>
        <location evidence="1">Membrane</location>
        <topology evidence="1">Multi-pass membrane protein</topology>
    </subcellularLocation>
</comment>
<feature type="compositionally biased region" description="Low complexity" evidence="5">
    <location>
        <begin position="288"/>
        <end position="300"/>
    </location>
</feature>
<evidence type="ECO:0000256" key="2">
    <source>
        <dbReference type="ARBA" id="ARBA00022692"/>
    </source>
</evidence>
<dbReference type="EMBL" id="JAKWFO010000005">
    <property type="protein sequence ID" value="KAI9635535.1"/>
    <property type="molecule type" value="Genomic_DNA"/>
</dbReference>
<accession>A0AA38LUB8</accession>
<dbReference type="GeneID" id="77732045"/>
<dbReference type="AlphaFoldDB" id="A0AA38LUB8"/>
<evidence type="ECO:0000313" key="7">
    <source>
        <dbReference type="EMBL" id="KAI9635535.1"/>
    </source>
</evidence>
<keyword evidence="8" id="KW-1185">Reference proteome</keyword>
<feature type="compositionally biased region" description="Basic and acidic residues" evidence="5">
    <location>
        <begin position="273"/>
        <end position="284"/>
    </location>
</feature>
<keyword evidence="2 6" id="KW-0812">Transmembrane</keyword>
<proteinExistence type="predicted"/>
<dbReference type="Pfam" id="PF03547">
    <property type="entry name" value="Mem_trans"/>
    <property type="match status" value="1"/>
</dbReference>
<dbReference type="GO" id="GO:0005783">
    <property type="term" value="C:endoplasmic reticulum"/>
    <property type="evidence" value="ECO:0007669"/>
    <property type="project" value="TreeGrafter"/>
</dbReference>
<evidence type="ECO:0000256" key="4">
    <source>
        <dbReference type="ARBA" id="ARBA00023136"/>
    </source>
</evidence>
<feature type="transmembrane region" description="Helical" evidence="6">
    <location>
        <begin position="527"/>
        <end position="547"/>
    </location>
</feature>
<evidence type="ECO:0000256" key="1">
    <source>
        <dbReference type="ARBA" id="ARBA00004141"/>
    </source>
</evidence>
<feature type="transmembrane region" description="Helical" evidence="6">
    <location>
        <begin position="75"/>
        <end position="95"/>
    </location>
</feature>
<feature type="transmembrane region" description="Helical" evidence="6">
    <location>
        <begin position="384"/>
        <end position="408"/>
    </location>
</feature>
<feature type="transmembrane region" description="Helical" evidence="6">
    <location>
        <begin position="567"/>
        <end position="587"/>
    </location>
</feature>
<dbReference type="PANTHER" id="PTHR31794">
    <property type="entry name" value="AUXIN EFFLUX TRANSPORTER FAMILY PROTEIN (EUROFUNG)"/>
    <property type="match status" value="1"/>
</dbReference>
<protein>
    <submittedName>
        <fullName evidence="7">Auxin efflux carrier</fullName>
    </submittedName>
</protein>
<dbReference type="GO" id="GO:0055085">
    <property type="term" value="P:transmembrane transport"/>
    <property type="evidence" value="ECO:0007669"/>
    <property type="project" value="InterPro"/>
</dbReference>
<evidence type="ECO:0000256" key="5">
    <source>
        <dbReference type="SAM" id="MobiDB-lite"/>
    </source>
</evidence>
<comment type="caution">
    <text evidence="7">The sequence shown here is derived from an EMBL/GenBank/DDBJ whole genome shotgun (WGS) entry which is preliminary data.</text>
</comment>
<name>A0AA38LUB8_9TREE</name>
<dbReference type="RefSeq" id="XP_052945312.1">
    <property type="nucleotide sequence ID" value="XM_053092840.1"/>
</dbReference>
<keyword evidence="4 6" id="KW-0472">Membrane</keyword>
<feature type="region of interest" description="Disordered" evidence="5">
    <location>
        <begin position="226"/>
        <end position="367"/>
    </location>
</feature>